<sequence length="338" mass="35997">MPQGPWSASGQGWGAPWADMWPPFLQGLPGAGLLVADVNSCSRDSHSNRPSENGLGHLQFPATCPDPRPPGPGIFPLSSCPRVAHSDTQSAGISPLGPESAAQPRLLSAPADPKTLPVGPFSGQLPRPREGQLSRWSGLALAKSLAAKLCLKHLQPQQHEAASARREPGKSRQVKASSPRHKEELPSTPARFNYSTERGEPGEEAASGAAKATAWAAKEQRPILSGLPTFLTEHAVAQDQLRTQRLPRQQLAQGPAGVHCQALRGQVQPAPGKLVQLLQDSLLGLGPTLPAQAAVAAPELLHDPRGRQDLLRMLPQLLKRSRLVRSSPGAGYRRLGLR</sequence>
<evidence type="ECO:0000313" key="3">
    <source>
        <dbReference type="Proteomes" id="UP001266305"/>
    </source>
</evidence>
<evidence type="ECO:0000256" key="1">
    <source>
        <dbReference type="SAM" id="MobiDB-lite"/>
    </source>
</evidence>
<keyword evidence="3" id="KW-1185">Reference proteome</keyword>
<organism evidence="2 3">
    <name type="scientific">Saguinus oedipus</name>
    <name type="common">Cotton-top tamarin</name>
    <name type="synonym">Oedipomidas oedipus</name>
    <dbReference type="NCBI Taxonomy" id="9490"/>
    <lineage>
        <taxon>Eukaryota</taxon>
        <taxon>Metazoa</taxon>
        <taxon>Chordata</taxon>
        <taxon>Craniata</taxon>
        <taxon>Vertebrata</taxon>
        <taxon>Euteleostomi</taxon>
        <taxon>Mammalia</taxon>
        <taxon>Eutheria</taxon>
        <taxon>Euarchontoglires</taxon>
        <taxon>Primates</taxon>
        <taxon>Haplorrhini</taxon>
        <taxon>Platyrrhini</taxon>
        <taxon>Cebidae</taxon>
        <taxon>Callitrichinae</taxon>
        <taxon>Saguinus</taxon>
    </lineage>
</organism>
<dbReference type="EMBL" id="JASSZA010000005">
    <property type="protein sequence ID" value="KAK2112393.1"/>
    <property type="molecule type" value="Genomic_DNA"/>
</dbReference>
<comment type="caution">
    <text evidence="2">The sequence shown here is derived from an EMBL/GenBank/DDBJ whole genome shotgun (WGS) entry which is preliminary data.</text>
</comment>
<name>A0ABQ9VSM5_SAGOE</name>
<feature type="compositionally biased region" description="Polar residues" evidence="1">
    <location>
        <begin position="1"/>
        <end position="10"/>
    </location>
</feature>
<gene>
    <name evidence="2" type="ORF">P7K49_012140</name>
</gene>
<feature type="region of interest" description="Disordered" evidence="1">
    <location>
        <begin position="40"/>
        <end position="131"/>
    </location>
</feature>
<dbReference type="Proteomes" id="UP001266305">
    <property type="component" value="Unassembled WGS sequence"/>
</dbReference>
<proteinExistence type="predicted"/>
<protein>
    <submittedName>
        <fullName evidence="2">Uncharacterized protein</fullName>
    </submittedName>
</protein>
<accession>A0ABQ9VSM5</accession>
<evidence type="ECO:0000313" key="2">
    <source>
        <dbReference type="EMBL" id="KAK2112393.1"/>
    </source>
</evidence>
<feature type="region of interest" description="Disordered" evidence="1">
    <location>
        <begin position="156"/>
        <end position="206"/>
    </location>
</feature>
<feature type="region of interest" description="Disordered" evidence="1">
    <location>
        <begin position="1"/>
        <end position="21"/>
    </location>
</feature>
<feature type="compositionally biased region" description="Pro residues" evidence="1">
    <location>
        <begin position="64"/>
        <end position="73"/>
    </location>
</feature>
<reference evidence="2 3" key="1">
    <citation type="submission" date="2023-05" db="EMBL/GenBank/DDBJ databases">
        <title>B98-5 Cell Line De Novo Hybrid Assembly: An Optical Mapping Approach.</title>
        <authorList>
            <person name="Kananen K."/>
            <person name="Auerbach J.A."/>
            <person name="Kautto E."/>
            <person name="Blachly J.S."/>
        </authorList>
    </citation>
    <scope>NUCLEOTIDE SEQUENCE [LARGE SCALE GENOMIC DNA]</scope>
    <source>
        <strain evidence="2">B95-8</strain>
        <tissue evidence="2">Cell line</tissue>
    </source>
</reference>